<sequence length="87" mass="10151">MRKLLESQRGEKAVIITFDKDFGDLIFRKSLKPFGVILLRVPPKSVDYITEFLKWLLIESKIEFEGKLVVVREDKIREVRISGITSK</sequence>
<dbReference type="EMBL" id="CP005290">
    <property type="protein sequence ID" value="AGK61592.1"/>
    <property type="molecule type" value="Genomic_DNA"/>
</dbReference>
<dbReference type="InterPro" id="IPR041049">
    <property type="entry name" value="DUF5615"/>
</dbReference>
<keyword evidence="3" id="KW-1185">Reference proteome</keyword>
<protein>
    <recommendedName>
        <fullName evidence="1">DUF5615 domain-containing protein</fullName>
    </recommendedName>
</protein>
<dbReference type="Proteomes" id="UP000013307">
    <property type="component" value="Chromosome"/>
</dbReference>
<evidence type="ECO:0000313" key="2">
    <source>
        <dbReference type="EMBL" id="AGK61592.1"/>
    </source>
</evidence>
<dbReference type="RefSeq" id="WP_015591190.1">
    <property type="nucleotide sequence ID" value="NC_021169.1"/>
</dbReference>
<dbReference type="KEGG" id="ast:Asulf_01616"/>
<dbReference type="HOGENOM" id="CLU_2581430_0_0_2"/>
<reference evidence="2 3" key="1">
    <citation type="journal article" date="2013" name="Genome Announc.">
        <title>Complete Genome Sequence of the Thermophilic and Facultatively Chemolithoautotrophic Sulfate Reducer Archaeoglobus sulfaticallidus Strain PM70-1T.</title>
        <authorList>
            <person name="Stokke R."/>
            <person name="Hocking W.P."/>
            <person name="Steinsbu B.O."/>
            <person name="Steen I.H."/>
        </authorList>
    </citation>
    <scope>NUCLEOTIDE SEQUENCE [LARGE SCALE GENOMIC DNA]</scope>
    <source>
        <strain evidence="2">PM70-1</strain>
    </source>
</reference>
<dbReference type="OrthoDB" id="101245at2157"/>
<dbReference type="AlphaFoldDB" id="N0BH33"/>
<name>N0BH33_9EURY</name>
<dbReference type="GeneID" id="15393251"/>
<proteinExistence type="predicted"/>
<feature type="domain" description="DUF5615" evidence="1">
    <location>
        <begin position="9"/>
        <end position="72"/>
    </location>
</feature>
<gene>
    <name evidence="2" type="ORF">Asulf_01616</name>
</gene>
<organism evidence="2 3">
    <name type="scientific">Archaeoglobus sulfaticallidus PM70-1</name>
    <dbReference type="NCBI Taxonomy" id="387631"/>
    <lineage>
        <taxon>Archaea</taxon>
        <taxon>Methanobacteriati</taxon>
        <taxon>Methanobacteriota</taxon>
        <taxon>Archaeoglobi</taxon>
        <taxon>Archaeoglobales</taxon>
        <taxon>Archaeoglobaceae</taxon>
        <taxon>Archaeoglobus</taxon>
    </lineage>
</organism>
<accession>N0BH33</accession>
<evidence type="ECO:0000313" key="3">
    <source>
        <dbReference type="Proteomes" id="UP000013307"/>
    </source>
</evidence>
<evidence type="ECO:0000259" key="1">
    <source>
        <dbReference type="Pfam" id="PF18480"/>
    </source>
</evidence>
<dbReference type="Pfam" id="PF18480">
    <property type="entry name" value="DUF5615"/>
    <property type="match status" value="1"/>
</dbReference>
<dbReference type="eggNOG" id="arCOG07904">
    <property type="taxonomic scope" value="Archaea"/>
</dbReference>